<evidence type="ECO:0000313" key="2">
    <source>
        <dbReference type="EMBL" id="KAK6618733.1"/>
    </source>
</evidence>
<reference evidence="2 3" key="1">
    <citation type="submission" date="2023-10" db="EMBL/GenBank/DDBJ databases">
        <title>Genomes of two closely related lineages of the louse Polyplax serrata with different host specificities.</title>
        <authorList>
            <person name="Martinu J."/>
            <person name="Tarabai H."/>
            <person name="Stefka J."/>
            <person name="Hypsa V."/>
        </authorList>
    </citation>
    <scope>NUCLEOTIDE SEQUENCE [LARGE SCALE GENOMIC DNA]</scope>
    <source>
        <strain evidence="2">HR10_N</strain>
    </source>
</reference>
<protein>
    <submittedName>
        <fullName evidence="2">Uncharacterized protein</fullName>
    </submittedName>
</protein>
<name>A0AAN8NJX0_POLSC</name>
<sequence length="431" mass="49414">MSTENPLKKRCLIKRLDFENCVVATIKSSSRGRRKKRLRARLTRDLKCGDRTPERDEKDTEMSSSSSPVLLQRISLSTRQVPSPVLMRRHTERCSSPVFRCGTDTWPVHEKSRTYSVLFRSKRKINFDEEENVKLAELESSSQRSPVFKFKASKCVIKKQLKDETSQRKVERKEQRVLAGTYIDDVESGTSEDVSVQIEDFTQECHDPNADISQVDSQNLDDSTVNIPGLKFPETPSSHSVTDHVNIRNAECHSSEKSHLELPRKNFKKNGLLHRLSVIRQKQTSEKRLWLHQNRLRTLSTSETLYVEDSWSMDVKQVLKCHSSNPLTKIKCLIVDGSCIPSLEKIEAGCQLRLTSPSERLCLDGEPQIQILLNVYRLELYDKNSSSFEMPVVRFDKVCPDDVKDEDNSHVDFLYDSLLTSHCSSPADLNI</sequence>
<organism evidence="2 3">
    <name type="scientific">Polyplax serrata</name>
    <name type="common">Common mouse louse</name>
    <dbReference type="NCBI Taxonomy" id="468196"/>
    <lineage>
        <taxon>Eukaryota</taxon>
        <taxon>Metazoa</taxon>
        <taxon>Ecdysozoa</taxon>
        <taxon>Arthropoda</taxon>
        <taxon>Hexapoda</taxon>
        <taxon>Insecta</taxon>
        <taxon>Pterygota</taxon>
        <taxon>Neoptera</taxon>
        <taxon>Paraneoptera</taxon>
        <taxon>Psocodea</taxon>
        <taxon>Troctomorpha</taxon>
        <taxon>Phthiraptera</taxon>
        <taxon>Anoplura</taxon>
        <taxon>Polyplacidae</taxon>
        <taxon>Polyplax</taxon>
    </lineage>
</organism>
<feature type="region of interest" description="Disordered" evidence="1">
    <location>
        <begin position="42"/>
        <end position="69"/>
    </location>
</feature>
<feature type="compositionally biased region" description="Basic and acidic residues" evidence="1">
    <location>
        <begin position="42"/>
        <end position="61"/>
    </location>
</feature>
<evidence type="ECO:0000256" key="1">
    <source>
        <dbReference type="SAM" id="MobiDB-lite"/>
    </source>
</evidence>
<gene>
    <name evidence="2" type="ORF">RUM43_013124</name>
</gene>
<dbReference type="EMBL" id="JAWJWE010000041">
    <property type="protein sequence ID" value="KAK6618733.1"/>
    <property type="molecule type" value="Genomic_DNA"/>
</dbReference>
<evidence type="ECO:0000313" key="3">
    <source>
        <dbReference type="Proteomes" id="UP001372834"/>
    </source>
</evidence>
<comment type="caution">
    <text evidence="2">The sequence shown here is derived from an EMBL/GenBank/DDBJ whole genome shotgun (WGS) entry which is preliminary data.</text>
</comment>
<dbReference type="AlphaFoldDB" id="A0AAN8NJX0"/>
<proteinExistence type="predicted"/>
<accession>A0AAN8NJX0</accession>
<dbReference type="Proteomes" id="UP001372834">
    <property type="component" value="Unassembled WGS sequence"/>
</dbReference>